<name>A0A1I0JUF2_9FIRM</name>
<dbReference type="RefSeq" id="WP_092369941.1">
    <property type="nucleotide sequence ID" value="NZ_DAINWJ010000167.1"/>
</dbReference>
<sequence>MNQAMYTLVKLPLRELIRHDFDLQLTEEEEINREYLVAQGDSLLFDQIERLRGYPSERIQEVILVTARKNPNQETALRTVLRHGFTYNGVHFSRFGKSASQGKDGITAFVCDSMFDELYRITQMDISVDHCVIAKYEAQRCLAFSACTLIRDYMPNIVILGEYEKTIPGQLIKYVAEREQELVDQETGKTVIYQAREVREGLADIRLSPFDGCGCHEREFMEQVSAQLGLDYNAVGVQVRMPFMKGYSVYVPFRDILKEWGVETITDVYGRAHPVDTIDCIWNISMFKGHKLFQSAYGDRAWDEYRNTVEKYRFKLGISKYSHHIRNLNKYTRMNFQYLQCLDLWNPKYIRRYEERDFQYDILDPENDGKIIKIAKYTTALLEKILKGDRFYTYKFMGITDTGDYEPESRYLEAALIHDGMLKDPAVKQFLYRKLKKLIDEAKVGKIYCSGFYHTGVGDMIGYLQYAAGMEPVGCLGERELYSANFECGEILSFRSPLVDPSEVNRVRIARNDLIQKWFGHFKDQDVVMFNLHDISAPQQGGADFDGDIFFLCDDPVIVASKIEKPVILDIEDKQTARSRGYTVENLVEYEVMTRDNRIGEITNVATSIENRYTTDEDLKKRYSDYCSLLRIFQGKEIDFLKTGFRWHMNRGLQKHLKQLPYFLLYNYPQKRALYEKLQEKNKGLGEGEERMKLNAYHSPSPMNELCDYICAWEKKRILWDRCVDDLADTRSLILKPGLDLTDRAKLRICRSYINDYAAAIKLHFSQNSGAASHSDPGQRGFSFDLIVEHFKGRLRDELKMDETLIANYVIAASYRSLSVSKAFAWSAYGDYIIANLKQNAGPRPEAAIREVPAGTEGAYEYLGKYFVFEGDDSDLPV</sequence>
<dbReference type="Proteomes" id="UP000198508">
    <property type="component" value="Unassembled WGS sequence"/>
</dbReference>
<protein>
    <submittedName>
        <fullName evidence="2">RNA dependent RNA polymerase</fullName>
    </submittedName>
</protein>
<dbReference type="GeneID" id="93277817"/>
<dbReference type="Pfam" id="PF05183">
    <property type="entry name" value="RdRP"/>
    <property type="match status" value="1"/>
</dbReference>
<evidence type="ECO:0000259" key="1">
    <source>
        <dbReference type="Pfam" id="PF05183"/>
    </source>
</evidence>
<dbReference type="STRING" id="460384.SAMN05216313_13520"/>
<accession>A0A1I0JUF2</accession>
<gene>
    <name evidence="2" type="ORF">SAMN05216313_13520</name>
</gene>
<feature type="domain" description="RDRP core" evidence="1">
    <location>
        <begin position="73"/>
        <end position="708"/>
    </location>
</feature>
<dbReference type="EMBL" id="FOIM01000035">
    <property type="protein sequence ID" value="SEU13739.1"/>
    <property type="molecule type" value="Genomic_DNA"/>
</dbReference>
<evidence type="ECO:0000313" key="2">
    <source>
        <dbReference type="EMBL" id="SEU13739.1"/>
    </source>
</evidence>
<reference evidence="3" key="1">
    <citation type="submission" date="2016-10" db="EMBL/GenBank/DDBJ databases">
        <authorList>
            <person name="Varghese N."/>
            <person name="Submissions S."/>
        </authorList>
    </citation>
    <scope>NUCLEOTIDE SEQUENCE [LARGE SCALE GENOMIC DNA]</scope>
    <source>
        <strain evidence="3">NLAE-zl-G277</strain>
    </source>
</reference>
<organism evidence="2 3">
    <name type="scientific">Enterocloster lavalensis</name>
    <dbReference type="NCBI Taxonomy" id="460384"/>
    <lineage>
        <taxon>Bacteria</taxon>
        <taxon>Bacillati</taxon>
        <taxon>Bacillota</taxon>
        <taxon>Clostridia</taxon>
        <taxon>Lachnospirales</taxon>
        <taxon>Lachnospiraceae</taxon>
        <taxon>Enterocloster</taxon>
    </lineage>
</organism>
<dbReference type="GO" id="GO:0003968">
    <property type="term" value="F:RNA-directed RNA polymerase activity"/>
    <property type="evidence" value="ECO:0007669"/>
    <property type="project" value="InterPro"/>
</dbReference>
<dbReference type="AlphaFoldDB" id="A0A1I0JUF2"/>
<evidence type="ECO:0000313" key="3">
    <source>
        <dbReference type="Proteomes" id="UP000198508"/>
    </source>
</evidence>
<dbReference type="InterPro" id="IPR057596">
    <property type="entry name" value="RDRP_core"/>
</dbReference>
<keyword evidence="3" id="KW-1185">Reference proteome</keyword>
<proteinExistence type="predicted"/>